<dbReference type="KEGG" id="rox:BV494_06925"/>
<dbReference type="AlphaFoldDB" id="A0A2L1UP16"/>
<reference evidence="2" key="1">
    <citation type="submission" date="2017-01" db="EMBL/GenBank/DDBJ databases">
        <title>Genome sequence of Rouxiella sp. ERMR1:05.</title>
        <authorList>
            <person name="Kumar R."/>
            <person name="Singh D."/>
            <person name="Kumar S."/>
        </authorList>
    </citation>
    <scope>NUCLEOTIDE SEQUENCE [LARGE SCALE GENOMIC DNA]</scope>
    <source>
        <strain evidence="2">ERMR1:05</strain>
    </source>
</reference>
<evidence type="ECO:0000313" key="1">
    <source>
        <dbReference type="EMBL" id="AVF34680.1"/>
    </source>
</evidence>
<name>A0A2L1UP16_9GAMM</name>
<sequence>MIAQRLVPKPTKEGYDEPSLESLRLFQHALPLADHVSATPASAANTAAARYFRFGFEPARKKTLAVSHSSLNVVLKAANGYVIRKIHAGWILNLKTLQPLSESLPSEVFRDLWLETE</sequence>
<keyword evidence="2" id="KW-1185">Reference proteome</keyword>
<accession>A0A2L1UP16</accession>
<dbReference type="EMBL" id="CP019062">
    <property type="protein sequence ID" value="AVF34680.1"/>
    <property type="molecule type" value="Genomic_DNA"/>
</dbReference>
<protein>
    <submittedName>
        <fullName evidence="1">Uncharacterized protein</fullName>
    </submittedName>
</protein>
<proteinExistence type="predicted"/>
<dbReference type="Proteomes" id="UP000239197">
    <property type="component" value="Chromosome"/>
</dbReference>
<evidence type="ECO:0000313" key="2">
    <source>
        <dbReference type="Proteomes" id="UP000239197"/>
    </source>
</evidence>
<gene>
    <name evidence="1" type="ORF">BV494_06925</name>
</gene>
<organism evidence="1 2">
    <name type="scientific">Rahnella sikkimica</name>
    <dbReference type="NCBI Taxonomy" id="1805933"/>
    <lineage>
        <taxon>Bacteria</taxon>
        <taxon>Pseudomonadati</taxon>
        <taxon>Pseudomonadota</taxon>
        <taxon>Gammaproteobacteria</taxon>
        <taxon>Enterobacterales</taxon>
        <taxon>Yersiniaceae</taxon>
        <taxon>Rahnella</taxon>
    </lineage>
</organism>